<keyword evidence="7 12" id="KW-0378">Hydrolase</keyword>
<dbReference type="SUPFAM" id="SSF53092">
    <property type="entry name" value="Creatinase/prolidase N-terminal domain"/>
    <property type="match status" value="1"/>
</dbReference>
<evidence type="ECO:0000256" key="5">
    <source>
        <dbReference type="ARBA" id="ARBA00022670"/>
    </source>
</evidence>
<dbReference type="InterPro" id="IPR001714">
    <property type="entry name" value="Pept_M24_MAP"/>
</dbReference>
<dbReference type="PANTHER" id="PTHR43226">
    <property type="entry name" value="XAA-PRO AMINOPEPTIDASE 3"/>
    <property type="match status" value="1"/>
</dbReference>
<dbReference type="InterPro" id="IPR052433">
    <property type="entry name" value="X-Pro_dipept-like"/>
</dbReference>
<evidence type="ECO:0000256" key="1">
    <source>
        <dbReference type="ARBA" id="ARBA00001424"/>
    </source>
</evidence>
<dbReference type="EC" id="3.4.11.9" evidence="4"/>
<keyword evidence="8" id="KW-0482">Metalloprotease</keyword>
<sequence length="470" mass="51003">MISIDEFRARRASLIEKCAPSSLVIVPAASAVTRSNDTEYPFRQDSDFFYLTGFAEPDAFLLLSNQLAGSQEPSASSQEPSASSQKPSESKANATENTPFASMMFVLPKDQHAEIWHGRRLGVQAAPDALGIDEAFSIDEIDELLAELINGHEHLYFSLDKYPQADAVVQAALAQCKAAPKQSMLAPSSIVDVDPLIHAMRRIKSDAELQIMRKAASISVDAHLRAMRFCQPGVWEYQLAAEIHHEFAMRGACAPAYSSIVGSGENACILHYTENSKAIEDGDLVLIDAGCELQGYAADITRTFPANGTFTEAQKALYELVLDAQLAALTKLVPGSTIADAMQECVHVITHGLLRLGILKGTFSDLLEQEAWRPYFMHGLGHYLGLDVHDVGKYKQQGKDIPLSPGVVITVEPGLYIAPNSPAPKQYHGIGIRIEDDIVITESGHEILTSALPKEVSAIEALMSGRQSSA</sequence>
<name>A0ABV9LUQ9_9ALTE</name>
<dbReference type="EMBL" id="JBHSGU010000002">
    <property type="protein sequence ID" value="MFC4700247.1"/>
    <property type="molecule type" value="Genomic_DNA"/>
</dbReference>
<reference evidence="13" key="1">
    <citation type="journal article" date="2019" name="Int. J. Syst. Evol. Microbiol.">
        <title>The Global Catalogue of Microorganisms (GCM) 10K type strain sequencing project: providing services to taxonomists for standard genome sequencing and annotation.</title>
        <authorList>
            <consortium name="The Broad Institute Genomics Platform"/>
            <consortium name="The Broad Institute Genome Sequencing Center for Infectious Disease"/>
            <person name="Wu L."/>
            <person name="Ma J."/>
        </authorList>
    </citation>
    <scope>NUCLEOTIDE SEQUENCE [LARGE SCALE GENOMIC DNA]</scope>
    <source>
        <strain evidence="13">KACC 12507</strain>
    </source>
</reference>
<comment type="cofactor">
    <cofactor evidence="2">
        <name>Mn(2+)</name>
        <dbReference type="ChEBI" id="CHEBI:29035"/>
    </cofactor>
</comment>
<dbReference type="SUPFAM" id="SSF55920">
    <property type="entry name" value="Creatinase/aminopeptidase"/>
    <property type="match status" value="1"/>
</dbReference>
<dbReference type="InterPro" id="IPR029149">
    <property type="entry name" value="Creatin/AminoP/Spt16_N"/>
</dbReference>
<keyword evidence="12" id="KW-0031">Aminopeptidase</keyword>
<comment type="similarity">
    <text evidence="3">Belongs to the peptidase M24B family.</text>
</comment>
<dbReference type="Gene3D" id="3.40.350.10">
    <property type="entry name" value="Creatinase/prolidase N-terminal domain"/>
    <property type="match status" value="1"/>
</dbReference>
<dbReference type="SMART" id="SM01011">
    <property type="entry name" value="AMP_N"/>
    <property type="match status" value="1"/>
</dbReference>
<keyword evidence="9" id="KW-0464">Manganese</keyword>
<organism evidence="12 13">
    <name type="scientific">Glaciecola siphonariae</name>
    <dbReference type="NCBI Taxonomy" id="521012"/>
    <lineage>
        <taxon>Bacteria</taxon>
        <taxon>Pseudomonadati</taxon>
        <taxon>Pseudomonadota</taxon>
        <taxon>Gammaproteobacteria</taxon>
        <taxon>Alteromonadales</taxon>
        <taxon>Alteromonadaceae</taxon>
        <taxon>Glaciecola</taxon>
    </lineage>
</organism>
<dbReference type="RefSeq" id="WP_382407498.1">
    <property type="nucleotide sequence ID" value="NZ_JBHSGU010000002.1"/>
</dbReference>
<evidence type="ECO:0000256" key="4">
    <source>
        <dbReference type="ARBA" id="ARBA00012574"/>
    </source>
</evidence>
<evidence type="ECO:0000256" key="3">
    <source>
        <dbReference type="ARBA" id="ARBA00008766"/>
    </source>
</evidence>
<dbReference type="Pfam" id="PF00557">
    <property type="entry name" value="Peptidase_M24"/>
    <property type="match status" value="1"/>
</dbReference>
<evidence type="ECO:0000259" key="11">
    <source>
        <dbReference type="SMART" id="SM01011"/>
    </source>
</evidence>
<evidence type="ECO:0000256" key="8">
    <source>
        <dbReference type="ARBA" id="ARBA00023049"/>
    </source>
</evidence>
<proteinExistence type="inferred from homology"/>
<evidence type="ECO:0000313" key="13">
    <source>
        <dbReference type="Proteomes" id="UP001595897"/>
    </source>
</evidence>
<dbReference type="InterPro" id="IPR007865">
    <property type="entry name" value="Aminopep_P_N"/>
</dbReference>
<dbReference type="GO" id="GO:0004177">
    <property type="term" value="F:aminopeptidase activity"/>
    <property type="evidence" value="ECO:0007669"/>
    <property type="project" value="UniProtKB-KW"/>
</dbReference>
<feature type="compositionally biased region" description="Low complexity" evidence="10">
    <location>
        <begin position="71"/>
        <end position="92"/>
    </location>
</feature>
<evidence type="ECO:0000256" key="6">
    <source>
        <dbReference type="ARBA" id="ARBA00022723"/>
    </source>
</evidence>
<evidence type="ECO:0000256" key="2">
    <source>
        <dbReference type="ARBA" id="ARBA00001936"/>
    </source>
</evidence>
<feature type="region of interest" description="Disordered" evidence="10">
    <location>
        <begin position="71"/>
        <end position="94"/>
    </location>
</feature>
<feature type="domain" description="Aminopeptidase P N-terminal" evidence="11">
    <location>
        <begin position="2"/>
        <end position="166"/>
    </location>
</feature>
<protein>
    <recommendedName>
        <fullName evidence="4">Xaa-Pro aminopeptidase</fullName>
        <ecNumber evidence="4">3.4.11.9</ecNumber>
    </recommendedName>
</protein>
<evidence type="ECO:0000313" key="12">
    <source>
        <dbReference type="EMBL" id="MFC4700247.1"/>
    </source>
</evidence>
<dbReference type="Pfam" id="PF05195">
    <property type="entry name" value="AMP_N"/>
    <property type="match status" value="1"/>
</dbReference>
<comment type="caution">
    <text evidence="12">The sequence shown here is derived from an EMBL/GenBank/DDBJ whole genome shotgun (WGS) entry which is preliminary data.</text>
</comment>
<dbReference type="Proteomes" id="UP001595897">
    <property type="component" value="Unassembled WGS sequence"/>
</dbReference>
<dbReference type="NCBIfam" id="NF008131">
    <property type="entry name" value="PRK10879.1"/>
    <property type="match status" value="1"/>
</dbReference>
<keyword evidence="13" id="KW-1185">Reference proteome</keyword>
<comment type="catalytic activity">
    <reaction evidence="1">
        <text>Release of any N-terminal amino acid, including proline, that is linked to proline, even from a dipeptide or tripeptide.</text>
        <dbReference type="EC" id="3.4.11.9"/>
    </reaction>
</comment>
<dbReference type="Gene3D" id="3.90.230.10">
    <property type="entry name" value="Creatinase/methionine aminopeptidase superfamily"/>
    <property type="match status" value="1"/>
</dbReference>
<dbReference type="InterPro" id="IPR001131">
    <property type="entry name" value="Peptidase_M24B_aminopep-P_CS"/>
</dbReference>
<dbReference type="PRINTS" id="PR00599">
    <property type="entry name" value="MAPEPTIDASE"/>
</dbReference>
<accession>A0ABV9LUQ9</accession>
<evidence type="ECO:0000256" key="9">
    <source>
        <dbReference type="ARBA" id="ARBA00023211"/>
    </source>
</evidence>
<dbReference type="CDD" id="cd01087">
    <property type="entry name" value="Prolidase"/>
    <property type="match status" value="1"/>
</dbReference>
<dbReference type="InterPro" id="IPR000994">
    <property type="entry name" value="Pept_M24"/>
</dbReference>
<keyword evidence="5" id="KW-0645">Protease</keyword>
<evidence type="ECO:0000256" key="7">
    <source>
        <dbReference type="ARBA" id="ARBA00022801"/>
    </source>
</evidence>
<dbReference type="PANTHER" id="PTHR43226:SF4">
    <property type="entry name" value="XAA-PRO AMINOPEPTIDASE 3"/>
    <property type="match status" value="1"/>
</dbReference>
<gene>
    <name evidence="12" type="primary">pepP</name>
    <name evidence="12" type="ORF">ACFO4O_08775</name>
</gene>
<evidence type="ECO:0000256" key="10">
    <source>
        <dbReference type="SAM" id="MobiDB-lite"/>
    </source>
</evidence>
<dbReference type="PROSITE" id="PS00491">
    <property type="entry name" value="PROLINE_PEPTIDASE"/>
    <property type="match status" value="1"/>
</dbReference>
<dbReference type="InterPro" id="IPR036005">
    <property type="entry name" value="Creatinase/aminopeptidase-like"/>
</dbReference>
<keyword evidence="6" id="KW-0479">Metal-binding</keyword>